<organism evidence="1 2">
    <name type="scientific">Methanimicrococcus hacksteinii</name>
    <dbReference type="NCBI Taxonomy" id="3028293"/>
    <lineage>
        <taxon>Archaea</taxon>
        <taxon>Methanobacteriati</taxon>
        <taxon>Methanobacteriota</taxon>
        <taxon>Stenosarchaea group</taxon>
        <taxon>Methanomicrobia</taxon>
        <taxon>Methanosarcinales</taxon>
        <taxon>Methanosarcinaceae</taxon>
        <taxon>Methanimicrococcus</taxon>
    </lineage>
</organism>
<proteinExistence type="predicted"/>
<gene>
    <name evidence="1" type="ORF">MmiAt1_09410</name>
</gene>
<evidence type="ECO:0000313" key="2">
    <source>
        <dbReference type="Proteomes" id="UP001272052"/>
    </source>
</evidence>
<accession>A0ABU3VPN9</accession>
<sequence length="154" mass="17740">MTLKSVISDLFHPAAKTDSVESDSSNPKKVNLRSSYQINETNPILKMNNMGNENESSRTDDFLLDSFLNQSVRLKILIPIPFKIAREDGMYFMENDLFDIFSYGEDLKKAREELELQLSVLWNDYVLEDEAELSESSRLYKKLLLKYLGAKDGD</sequence>
<comment type="caution">
    <text evidence="1">The sequence shown here is derived from an EMBL/GenBank/DDBJ whole genome shotgun (WGS) entry which is preliminary data.</text>
</comment>
<dbReference type="Proteomes" id="UP001272052">
    <property type="component" value="Unassembled WGS sequence"/>
</dbReference>
<dbReference type="RefSeq" id="WP_318785784.1">
    <property type="nucleotide sequence ID" value="NZ_JAWDKC010000015.1"/>
</dbReference>
<dbReference type="EMBL" id="JAWDKC010000015">
    <property type="protein sequence ID" value="MDV0445366.1"/>
    <property type="molecule type" value="Genomic_DNA"/>
</dbReference>
<name>A0ABU3VPN9_9EURY</name>
<evidence type="ECO:0000313" key="1">
    <source>
        <dbReference type="EMBL" id="MDV0445366.1"/>
    </source>
</evidence>
<protein>
    <submittedName>
        <fullName evidence="1">Uncharacterized protein</fullName>
    </submittedName>
</protein>
<reference evidence="1 2" key="1">
    <citation type="submission" date="2023-06" db="EMBL/GenBank/DDBJ databases">
        <title>Genome sequence of Methanimicrococcus sp. At1.</title>
        <authorList>
            <person name="Protasov E."/>
            <person name="Platt K."/>
            <person name="Poehlein A."/>
            <person name="Daniel R."/>
            <person name="Brune A."/>
        </authorList>
    </citation>
    <scope>NUCLEOTIDE SEQUENCE [LARGE SCALE GENOMIC DNA]</scope>
    <source>
        <strain evidence="1 2">At1</strain>
    </source>
</reference>
<keyword evidence="2" id="KW-1185">Reference proteome</keyword>